<dbReference type="RefSeq" id="WP_078930725.1">
    <property type="nucleotide sequence ID" value="NZ_FUXC01000004.1"/>
</dbReference>
<evidence type="ECO:0000256" key="1">
    <source>
        <dbReference type="ARBA" id="ARBA00012771"/>
    </source>
</evidence>
<name>A0A1T4MT21_9SPIR</name>
<evidence type="ECO:0000313" key="8">
    <source>
        <dbReference type="EMBL" id="SJZ69798.1"/>
    </source>
</evidence>
<dbReference type="EMBL" id="FUXC01000004">
    <property type="protein sequence ID" value="SJZ69798.1"/>
    <property type="molecule type" value="Genomic_DNA"/>
</dbReference>
<keyword evidence="9" id="KW-1185">Reference proteome</keyword>
<dbReference type="SUPFAM" id="SSF53335">
    <property type="entry name" value="S-adenosyl-L-methionine-dependent methyltransferases"/>
    <property type="match status" value="1"/>
</dbReference>
<dbReference type="PANTHER" id="PTHR18895:SF74">
    <property type="entry name" value="MTRF1L RELEASE FACTOR GLUTAMINE METHYLTRANSFERASE"/>
    <property type="match status" value="1"/>
</dbReference>
<keyword evidence="2 8" id="KW-0489">Methyltransferase</keyword>
<dbReference type="STRING" id="225004.SAMN02745152_00981"/>
<dbReference type="AlphaFoldDB" id="A0A1T4MT21"/>
<organism evidence="8 9">
    <name type="scientific">Treponema berlinense</name>
    <dbReference type="NCBI Taxonomy" id="225004"/>
    <lineage>
        <taxon>Bacteria</taxon>
        <taxon>Pseudomonadati</taxon>
        <taxon>Spirochaetota</taxon>
        <taxon>Spirochaetia</taxon>
        <taxon>Spirochaetales</taxon>
        <taxon>Treponemataceae</taxon>
        <taxon>Treponema</taxon>
    </lineage>
</organism>
<gene>
    <name evidence="8" type="ORF">SAMN02745152_00981</name>
</gene>
<evidence type="ECO:0000256" key="5">
    <source>
        <dbReference type="ARBA" id="ARBA00048391"/>
    </source>
</evidence>
<dbReference type="InterPro" id="IPR050320">
    <property type="entry name" value="N5-glutamine_MTase"/>
</dbReference>
<evidence type="ECO:0000256" key="2">
    <source>
        <dbReference type="ARBA" id="ARBA00022603"/>
    </source>
</evidence>
<dbReference type="InterPro" id="IPR007848">
    <property type="entry name" value="Small_mtfrase_dom"/>
</dbReference>
<dbReference type="InterPro" id="IPR040758">
    <property type="entry name" value="PrmC_N"/>
</dbReference>
<feature type="domain" description="Methyltransferase small" evidence="6">
    <location>
        <begin position="125"/>
        <end position="227"/>
    </location>
</feature>
<comment type="catalytic activity">
    <reaction evidence="5">
        <text>L-glutaminyl-[peptide chain release factor] + S-adenosyl-L-methionine = N(5)-methyl-L-glutaminyl-[peptide chain release factor] + S-adenosyl-L-homocysteine + H(+)</text>
        <dbReference type="Rhea" id="RHEA:42896"/>
        <dbReference type="Rhea" id="RHEA-COMP:10271"/>
        <dbReference type="Rhea" id="RHEA-COMP:10272"/>
        <dbReference type="ChEBI" id="CHEBI:15378"/>
        <dbReference type="ChEBI" id="CHEBI:30011"/>
        <dbReference type="ChEBI" id="CHEBI:57856"/>
        <dbReference type="ChEBI" id="CHEBI:59789"/>
        <dbReference type="ChEBI" id="CHEBI:61891"/>
        <dbReference type="EC" id="2.1.1.297"/>
    </reaction>
</comment>
<dbReference type="NCBIfam" id="TIGR00536">
    <property type="entry name" value="hemK_fam"/>
    <property type="match status" value="1"/>
</dbReference>
<dbReference type="Proteomes" id="UP000190395">
    <property type="component" value="Unassembled WGS sequence"/>
</dbReference>
<accession>A0A1T4MT21</accession>
<feature type="domain" description="Release factor glutamine methyltransferase N-terminal" evidence="7">
    <location>
        <begin position="5"/>
        <end position="73"/>
    </location>
</feature>
<reference evidence="8 9" key="1">
    <citation type="submission" date="2017-02" db="EMBL/GenBank/DDBJ databases">
        <authorList>
            <person name="Peterson S.W."/>
        </authorList>
    </citation>
    <scope>NUCLEOTIDE SEQUENCE [LARGE SCALE GENOMIC DNA]</scope>
    <source>
        <strain evidence="8 9">ATCC BAA-909</strain>
    </source>
</reference>
<dbReference type="GO" id="GO:0003676">
    <property type="term" value="F:nucleic acid binding"/>
    <property type="evidence" value="ECO:0007669"/>
    <property type="project" value="InterPro"/>
</dbReference>
<evidence type="ECO:0000259" key="6">
    <source>
        <dbReference type="Pfam" id="PF05175"/>
    </source>
</evidence>
<dbReference type="GeneID" id="303367234"/>
<sequence length="331" mass="36797">MNILEAKKYGKEQLKNSPSPDLDVSVLLQFVTGFDRTQLLLKRDCNLSKEQETNFLDAIKRRKTGLPVAYITGHKEFYGYDFYVTPAVLIPKPDTEILIDQALNSLALFYSKNENKDGSIKKIPEICDMCSGSGCVGISVLKALLENDGISVNCLPRMTFVDISADALEITKKNAERLLGKGEKLNNPENLTSALLKIRFIQSNLFENVPFSFDYILTNPPYVPHSESLELLKDGRSEPLLALDGDVGSDGEYSGTEDGLFLIKRLVPKCFEHLVCGGTLIMETGEYNAEQTAKLFEKTGFKNVHIEKDLNDMLRDVTGTKPHSLAFSSIA</sequence>
<evidence type="ECO:0000259" key="7">
    <source>
        <dbReference type="Pfam" id="PF17827"/>
    </source>
</evidence>
<dbReference type="Pfam" id="PF17827">
    <property type="entry name" value="PrmC_N"/>
    <property type="match status" value="1"/>
</dbReference>
<dbReference type="CDD" id="cd02440">
    <property type="entry name" value="AdoMet_MTases"/>
    <property type="match status" value="1"/>
</dbReference>
<dbReference type="InterPro" id="IPR002052">
    <property type="entry name" value="DNA_methylase_N6_adenine_CS"/>
</dbReference>
<dbReference type="PANTHER" id="PTHR18895">
    <property type="entry name" value="HEMK METHYLTRANSFERASE"/>
    <property type="match status" value="1"/>
</dbReference>
<dbReference type="Pfam" id="PF05175">
    <property type="entry name" value="MTS"/>
    <property type="match status" value="1"/>
</dbReference>
<dbReference type="PROSITE" id="PS00092">
    <property type="entry name" value="N6_MTASE"/>
    <property type="match status" value="1"/>
</dbReference>
<dbReference type="InterPro" id="IPR004556">
    <property type="entry name" value="HemK-like"/>
</dbReference>
<dbReference type="Gene3D" id="1.10.8.10">
    <property type="entry name" value="DNA helicase RuvA subunit, C-terminal domain"/>
    <property type="match status" value="1"/>
</dbReference>
<dbReference type="InterPro" id="IPR019874">
    <property type="entry name" value="RF_methyltr_PrmC"/>
</dbReference>
<proteinExistence type="predicted"/>
<dbReference type="Gene3D" id="3.40.50.150">
    <property type="entry name" value="Vaccinia Virus protein VP39"/>
    <property type="match status" value="1"/>
</dbReference>
<dbReference type="EC" id="2.1.1.297" evidence="1"/>
<dbReference type="InterPro" id="IPR029063">
    <property type="entry name" value="SAM-dependent_MTases_sf"/>
</dbReference>
<dbReference type="OrthoDB" id="9800643at2"/>
<keyword evidence="4" id="KW-0949">S-adenosyl-L-methionine</keyword>
<dbReference type="GO" id="GO:0102559">
    <property type="term" value="F:peptide chain release factor N(5)-glutamine methyltransferase activity"/>
    <property type="evidence" value="ECO:0007669"/>
    <property type="project" value="UniProtKB-EC"/>
</dbReference>
<dbReference type="GO" id="GO:0032259">
    <property type="term" value="P:methylation"/>
    <property type="evidence" value="ECO:0007669"/>
    <property type="project" value="UniProtKB-KW"/>
</dbReference>
<dbReference type="NCBIfam" id="TIGR03534">
    <property type="entry name" value="RF_mod_PrmC"/>
    <property type="match status" value="1"/>
</dbReference>
<keyword evidence="3 8" id="KW-0808">Transferase</keyword>
<evidence type="ECO:0000313" key="9">
    <source>
        <dbReference type="Proteomes" id="UP000190395"/>
    </source>
</evidence>
<evidence type="ECO:0000256" key="4">
    <source>
        <dbReference type="ARBA" id="ARBA00022691"/>
    </source>
</evidence>
<evidence type="ECO:0000256" key="3">
    <source>
        <dbReference type="ARBA" id="ARBA00022679"/>
    </source>
</evidence>
<protein>
    <recommendedName>
        <fullName evidence="1">peptide chain release factor N(5)-glutamine methyltransferase</fullName>
        <ecNumber evidence="1">2.1.1.297</ecNumber>
    </recommendedName>
</protein>